<dbReference type="Proteomes" id="UP000637002">
    <property type="component" value="Unassembled WGS sequence"/>
</dbReference>
<evidence type="ECO:0000256" key="1">
    <source>
        <dbReference type="ARBA" id="ARBA00004953"/>
    </source>
</evidence>
<dbReference type="InterPro" id="IPR035996">
    <property type="entry name" value="4pyrrol_Methylase_sf"/>
</dbReference>
<dbReference type="InterPro" id="IPR006363">
    <property type="entry name" value="Cbl_synth_CobJ/CibH_dom"/>
</dbReference>
<name>A0A916UTG5_9HYPH</name>
<dbReference type="InterPro" id="IPR051810">
    <property type="entry name" value="Precorrin_MeTrfase"/>
</dbReference>
<dbReference type="RefSeq" id="WP_188611904.1">
    <property type="nucleotide sequence ID" value="NZ_BMGG01000010.1"/>
</dbReference>
<dbReference type="GO" id="GO:0032259">
    <property type="term" value="P:methylation"/>
    <property type="evidence" value="ECO:0007669"/>
    <property type="project" value="UniProtKB-KW"/>
</dbReference>
<evidence type="ECO:0000313" key="7">
    <source>
        <dbReference type="EMBL" id="GGC86018.1"/>
    </source>
</evidence>
<evidence type="ECO:0000256" key="5">
    <source>
        <dbReference type="ARBA" id="ARBA00022691"/>
    </source>
</evidence>
<keyword evidence="4" id="KW-0808">Transferase</keyword>
<dbReference type="GO" id="GO:0009236">
    <property type="term" value="P:cobalamin biosynthetic process"/>
    <property type="evidence" value="ECO:0007669"/>
    <property type="project" value="UniProtKB-KW"/>
</dbReference>
<accession>A0A916UTG5</accession>
<dbReference type="NCBIfam" id="TIGR01466">
    <property type="entry name" value="cobJ_cbiH"/>
    <property type="match status" value="1"/>
</dbReference>
<dbReference type="NCBIfam" id="NF004648">
    <property type="entry name" value="PRK05991.1"/>
    <property type="match status" value="1"/>
</dbReference>
<gene>
    <name evidence="7" type="ORF">GCM10010994_49890</name>
</gene>
<dbReference type="PANTHER" id="PTHR47036:SF1">
    <property type="entry name" value="COBALT-FACTOR III C(17)-METHYLTRANSFERASE-RELATED"/>
    <property type="match status" value="1"/>
</dbReference>
<dbReference type="Gene3D" id="3.40.1010.10">
    <property type="entry name" value="Cobalt-precorrin-4 Transmethylase, Domain 1"/>
    <property type="match status" value="1"/>
</dbReference>
<reference evidence="7" key="2">
    <citation type="submission" date="2020-09" db="EMBL/GenBank/DDBJ databases">
        <authorList>
            <person name="Sun Q."/>
            <person name="Zhou Y."/>
        </authorList>
    </citation>
    <scope>NUCLEOTIDE SEQUENCE</scope>
    <source>
        <strain evidence="7">CGMCC 1.12919</strain>
    </source>
</reference>
<evidence type="ECO:0000256" key="3">
    <source>
        <dbReference type="ARBA" id="ARBA00022603"/>
    </source>
</evidence>
<comment type="caution">
    <text evidence="7">The sequence shown here is derived from an EMBL/GenBank/DDBJ whole genome shotgun (WGS) entry which is preliminary data.</text>
</comment>
<dbReference type="InterPro" id="IPR014776">
    <property type="entry name" value="4pyrrole_Mease_sub2"/>
</dbReference>
<keyword evidence="2" id="KW-0169">Cobalamin biosynthesis</keyword>
<dbReference type="InterPro" id="IPR014777">
    <property type="entry name" value="4pyrrole_Mease_sub1"/>
</dbReference>
<dbReference type="EMBL" id="BMGG01000010">
    <property type="protein sequence ID" value="GGC86018.1"/>
    <property type="molecule type" value="Genomic_DNA"/>
</dbReference>
<dbReference type="SUPFAM" id="SSF53790">
    <property type="entry name" value="Tetrapyrrole methylase"/>
    <property type="match status" value="1"/>
</dbReference>
<dbReference type="PANTHER" id="PTHR47036">
    <property type="entry name" value="COBALT-FACTOR III C(17)-METHYLTRANSFERASE-RELATED"/>
    <property type="match status" value="1"/>
</dbReference>
<comment type="pathway">
    <text evidence="1">Cofactor biosynthesis; adenosylcobalamin biosynthesis.</text>
</comment>
<evidence type="ECO:0000313" key="8">
    <source>
        <dbReference type="Proteomes" id="UP000637002"/>
    </source>
</evidence>
<keyword evidence="3" id="KW-0489">Methyltransferase</keyword>
<proteinExistence type="predicted"/>
<evidence type="ECO:0000259" key="6">
    <source>
        <dbReference type="Pfam" id="PF00590"/>
    </source>
</evidence>
<organism evidence="7 8">
    <name type="scientific">Chelatococcus reniformis</name>
    <dbReference type="NCBI Taxonomy" id="1494448"/>
    <lineage>
        <taxon>Bacteria</taxon>
        <taxon>Pseudomonadati</taxon>
        <taxon>Pseudomonadota</taxon>
        <taxon>Alphaproteobacteria</taxon>
        <taxon>Hyphomicrobiales</taxon>
        <taxon>Chelatococcaceae</taxon>
        <taxon>Chelatococcus</taxon>
    </lineage>
</organism>
<keyword evidence="5" id="KW-0949">S-adenosyl-L-methionine</keyword>
<protein>
    <submittedName>
        <fullName evidence="7">Precorrin-3B C(17)-methyltransferase</fullName>
    </submittedName>
</protein>
<dbReference type="Pfam" id="PF00590">
    <property type="entry name" value="TP_methylase"/>
    <property type="match status" value="1"/>
</dbReference>
<evidence type="ECO:0000256" key="4">
    <source>
        <dbReference type="ARBA" id="ARBA00022679"/>
    </source>
</evidence>
<evidence type="ECO:0000256" key="2">
    <source>
        <dbReference type="ARBA" id="ARBA00022573"/>
    </source>
</evidence>
<reference evidence="7" key="1">
    <citation type="journal article" date="2014" name="Int. J. Syst. Evol. Microbiol.">
        <title>Complete genome sequence of Corynebacterium casei LMG S-19264T (=DSM 44701T), isolated from a smear-ripened cheese.</title>
        <authorList>
            <consortium name="US DOE Joint Genome Institute (JGI-PGF)"/>
            <person name="Walter F."/>
            <person name="Albersmeier A."/>
            <person name="Kalinowski J."/>
            <person name="Ruckert C."/>
        </authorList>
    </citation>
    <scope>NUCLEOTIDE SEQUENCE</scope>
    <source>
        <strain evidence="7">CGMCC 1.12919</strain>
    </source>
</reference>
<dbReference type="GO" id="GO:0008168">
    <property type="term" value="F:methyltransferase activity"/>
    <property type="evidence" value="ECO:0007669"/>
    <property type="project" value="UniProtKB-KW"/>
</dbReference>
<keyword evidence="8" id="KW-1185">Reference proteome</keyword>
<sequence>MTGAVASGRLAVVGLGPGPHELLAPLAATELAAAAEVFGYGPYVDRVPERPGQRRIASDNREELDRAQAALARAAEGVHVAMVSGGDPGVFAMAAAVCEAVEQGPAAWRALDIAVIPGVTAMLAVAARIGAPLGHDFCAISLSDNLKPWAVIERRLVAAIGAGFVVALYNPASRARPHQLDAALDVGRAHLPAETPVIFGRAAFRPDERITTVPLREARGAMADMATLVLIGSPATRVVERPGLPPLVYSPRSAEPLA</sequence>
<dbReference type="AlphaFoldDB" id="A0A916UTG5"/>
<feature type="domain" description="Tetrapyrrole methylase" evidence="6">
    <location>
        <begin position="9"/>
        <end position="218"/>
    </location>
</feature>
<dbReference type="Gene3D" id="3.30.950.10">
    <property type="entry name" value="Methyltransferase, Cobalt-precorrin-4 Transmethylase, Domain 2"/>
    <property type="match status" value="1"/>
</dbReference>
<dbReference type="CDD" id="cd11646">
    <property type="entry name" value="Precorrin_3B_C17_MT"/>
    <property type="match status" value="1"/>
</dbReference>
<dbReference type="InterPro" id="IPR000878">
    <property type="entry name" value="4pyrrol_Mease"/>
</dbReference>